<name>A0A7G9GLR0_9FIRM</name>
<proteinExistence type="predicted"/>
<evidence type="ECO:0000313" key="2">
    <source>
        <dbReference type="Proteomes" id="UP000515856"/>
    </source>
</evidence>
<sequence>MKCYNCSIEKHREGAQYCYSCGCKLDEPNLCTNQECTNSKVENALPDNFAYCDRCGSKSSFLVKKYVKENDLPF</sequence>
<evidence type="ECO:0008006" key="3">
    <source>
        <dbReference type="Google" id="ProtNLM"/>
    </source>
</evidence>
<keyword evidence="2" id="KW-1185">Reference proteome</keyword>
<gene>
    <name evidence="1" type="ORF">H9Q80_16060</name>
</gene>
<dbReference type="KEGG" id="ehn:H9Q80_16060"/>
<protein>
    <recommendedName>
        <fullName evidence="3">DZANK-type domain-containing protein</fullName>
    </recommendedName>
</protein>
<dbReference type="Proteomes" id="UP000515856">
    <property type="component" value="Chromosome"/>
</dbReference>
<accession>A0A7G9GLR0</accession>
<organism evidence="1 2">
    <name type="scientific">[Eubacterium] hominis</name>
    <dbReference type="NCBI Taxonomy" id="2764325"/>
    <lineage>
        <taxon>Bacteria</taxon>
        <taxon>Bacillati</taxon>
        <taxon>Bacillota</taxon>
        <taxon>Erysipelotrichia</taxon>
        <taxon>Erysipelotrichales</taxon>
        <taxon>Erysipelotrichaceae</taxon>
        <taxon>Amedibacillus</taxon>
    </lineage>
</organism>
<reference evidence="1 2" key="1">
    <citation type="submission" date="2020-08" db="EMBL/GenBank/DDBJ databases">
        <authorList>
            <person name="Liu C."/>
            <person name="Sun Q."/>
        </authorList>
    </citation>
    <scope>NUCLEOTIDE SEQUENCE [LARGE SCALE GENOMIC DNA]</scope>
    <source>
        <strain evidence="1 2">NSJ-61</strain>
    </source>
</reference>
<evidence type="ECO:0000313" key="1">
    <source>
        <dbReference type="EMBL" id="QNM11742.1"/>
    </source>
</evidence>
<dbReference type="RefSeq" id="WP_117452136.1">
    <property type="nucleotide sequence ID" value="NZ_CP060636.1"/>
</dbReference>
<dbReference type="EMBL" id="CP060636">
    <property type="protein sequence ID" value="QNM11742.1"/>
    <property type="molecule type" value="Genomic_DNA"/>
</dbReference>
<dbReference type="AlphaFoldDB" id="A0A7G9GLR0"/>